<sequence length="132" mass="14007">MENADGIATLTSLGNNQWKVTRTGNYAGFVKLKTKNVKGYSVEKVIDVGAGFNISGRPIVNPGQIYTYTVDASLGNVSFFVGGGTILSTTANTVRVKVLNTQNGALPYFYISATAQTACGLSTVIEYPTVQE</sequence>
<accession>A0A654DNR8</accession>
<protein>
    <submittedName>
        <fullName evidence="1">Uncharacterized protein</fullName>
    </submittedName>
</protein>
<gene>
    <name evidence="1" type="ORF">SPHINGO8BC_80007</name>
</gene>
<dbReference type="RefSeq" id="WP_159333008.1">
    <property type="nucleotide sequence ID" value="NZ_DAMAQH010000048.1"/>
</dbReference>
<dbReference type="EMBL" id="CABWMV010000027">
    <property type="protein sequence ID" value="VXD07057.1"/>
    <property type="molecule type" value="Genomic_DNA"/>
</dbReference>
<reference evidence="1 2" key="1">
    <citation type="submission" date="2019-10" db="EMBL/GenBank/DDBJ databases">
        <authorList>
            <person name="Karimi E."/>
        </authorList>
    </citation>
    <scope>NUCLEOTIDE SEQUENCE [LARGE SCALE GENOMIC DNA]</scope>
    <source>
        <strain evidence="1">Sphingobacterium sp. 8BC</strain>
    </source>
</reference>
<proteinExistence type="predicted"/>
<dbReference type="Proteomes" id="UP000432350">
    <property type="component" value="Unassembled WGS sequence"/>
</dbReference>
<dbReference type="AlphaFoldDB" id="A0A654DNR8"/>
<name>A0A654DNR8_SPHMU</name>
<organism evidence="1 2">
    <name type="scientific">Sphingobacterium multivorum</name>
    <dbReference type="NCBI Taxonomy" id="28454"/>
    <lineage>
        <taxon>Bacteria</taxon>
        <taxon>Pseudomonadati</taxon>
        <taxon>Bacteroidota</taxon>
        <taxon>Sphingobacteriia</taxon>
        <taxon>Sphingobacteriales</taxon>
        <taxon>Sphingobacteriaceae</taxon>
        <taxon>Sphingobacterium</taxon>
    </lineage>
</organism>
<evidence type="ECO:0000313" key="2">
    <source>
        <dbReference type="Proteomes" id="UP000432350"/>
    </source>
</evidence>
<evidence type="ECO:0000313" key="1">
    <source>
        <dbReference type="EMBL" id="VXD07057.1"/>
    </source>
</evidence>